<dbReference type="EMBL" id="KN817670">
    <property type="protein sequence ID" value="KJA14657.1"/>
    <property type="molecule type" value="Genomic_DNA"/>
</dbReference>
<dbReference type="Proteomes" id="UP000054270">
    <property type="component" value="Unassembled WGS sequence"/>
</dbReference>
<gene>
    <name evidence="1" type="ORF">HYPSUDRAFT_428650</name>
</gene>
<keyword evidence="2" id="KW-1185">Reference proteome</keyword>
<evidence type="ECO:0000313" key="2">
    <source>
        <dbReference type="Proteomes" id="UP000054270"/>
    </source>
</evidence>
<organism evidence="1 2">
    <name type="scientific">Hypholoma sublateritium (strain FD-334 SS-4)</name>
    <dbReference type="NCBI Taxonomy" id="945553"/>
    <lineage>
        <taxon>Eukaryota</taxon>
        <taxon>Fungi</taxon>
        <taxon>Dikarya</taxon>
        <taxon>Basidiomycota</taxon>
        <taxon>Agaricomycotina</taxon>
        <taxon>Agaricomycetes</taxon>
        <taxon>Agaricomycetidae</taxon>
        <taxon>Agaricales</taxon>
        <taxon>Agaricineae</taxon>
        <taxon>Strophariaceae</taxon>
        <taxon>Hypholoma</taxon>
    </lineage>
</organism>
<dbReference type="AlphaFoldDB" id="A0A0D2KJ38"/>
<protein>
    <submittedName>
        <fullName evidence="1">Uncharacterized protein</fullName>
    </submittedName>
</protein>
<evidence type="ECO:0000313" key="1">
    <source>
        <dbReference type="EMBL" id="KJA14657.1"/>
    </source>
</evidence>
<sequence>MPRVVERYANSYIEQEATPLLNIQLIISECDFTFKIPGRHGSFEISARYKRRVSDSRPDIVLLLLESLVTIALPQSVTTMHLDFRGGDTFVIHAPPLQAFCSMRSITVLETCPAGLFYLGQVKQPGFPFPLLDTFLLKKNPSGQDGNSLQECIHPFLAHRDRTTPVKVLKLDFAFGEPADLRFLDALAGLKIVGGIYTESGPFEYVCGSGDEQRLCFLADPGSNGQ</sequence>
<accession>A0A0D2KJ38</accession>
<proteinExistence type="predicted"/>
<reference evidence="2" key="1">
    <citation type="submission" date="2014-04" db="EMBL/GenBank/DDBJ databases">
        <title>Evolutionary Origins and Diversification of the Mycorrhizal Mutualists.</title>
        <authorList>
            <consortium name="DOE Joint Genome Institute"/>
            <consortium name="Mycorrhizal Genomics Consortium"/>
            <person name="Kohler A."/>
            <person name="Kuo A."/>
            <person name="Nagy L.G."/>
            <person name="Floudas D."/>
            <person name="Copeland A."/>
            <person name="Barry K.W."/>
            <person name="Cichocki N."/>
            <person name="Veneault-Fourrey C."/>
            <person name="LaButti K."/>
            <person name="Lindquist E.A."/>
            <person name="Lipzen A."/>
            <person name="Lundell T."/>
            <person name="Morin E."/>
            <person name="Murat C."/>
            <person name="Riley R."/>
            <person name="Ohm R."/>
            <person name="Sun H."/>
            <person name="Tunlid A."/>
            <person name="Henrissat B."/>
            <person name="Grigoriev I.V."/>
            <person name="Hibbett D.S."/>
            <person name="Martin F."/>
        </authorList>
    </citation>
    <scope>NUCLEOTIDE SEQUENCE [LARGE SCALE GENOMIC DNA]</scope>
    <source>
        <strain evidence="2">FD-334 SS-4</strain>
    </source>
</reference>
<name>A0A0D2KJ38_HYPSF</name>